<protein>
    <submittedName>
        <fullName evidence="2">DRAP deaminase</fullName>
    </submittedName>
</protein>
<feature type="region of interest" description="Disordered" evidence="1">
    <location>
        <begin position="42"/>
        <end position="61"/>
    </location>
</feature>
<dbReference type="EMBL" id="JANBOJ010000011">
    <property type="protein sequence ID" value="KAJ1725147.1"/>
    <property type="molecule type" value="Genomic_DNA"/>
</dbReference>
<comment type="caution">
    <text evidence="2">The sequence shown here is derived from an EMBL/GenBank/DDBJ whole genome shotgun (WGS) entry which is preliminary data.</text>
</comment>
<dbReference type="Pfam" id="PF05508">
    <property type="entry name" value="Ran-binding"/>
    <property type="match status" value="1"/>
</dbReference>
<keyword evidence="3" id="KW-1185">Reference proteome</keyword>
<name>A0A9W7Y7D2_9FUNG</name>
<feature type="compositionally biased region" description="Low complexity" evidence="1">
    <location>
        <begin position="42"/>
        <end position="58"/>
    </location>
</feature>
<dbReference type="InterPro" id="IPR008812">
    <property type="entry name" value="Ran_GTP-bd-rel"/>
</dbReference>
<sequence length="507" mass="53628">MDDLFSSLAMQTVHLVGKAAFGAASSLAIRHVTEYVNSTRQAQATSSSSTDAAAAAAEAAEKEKEQEELVLQHARFETTLRVVTPAIDLIELISSRGHSTTSGVLQLTTRLRHDIQQFASTLHADHPDTKRTLASMRSLVDRISAAVPLLNLALTTSGAHLGAALPDGVSPGRLMQASGVLAAATALAPKDPSGSLVGPVFTLRLFSLFAGSVRAKSLSDVTWKEEYVLCHAALWRLPGREYELRVVEDLDDARYHEEDEGTGHLAPAWAEEVVRGRGRPGRVLRMALRDMCSLHYTSAGALLNIEDSVAPVLVVSLASLAGGGDAALSDADKKWYAMEVTTAEDVRNGGGSAEATEDEEDENEDEEGVRERAVPGDKQTVDVLAEILDSACVVEKPPRAATTSAAAAAAAASGGSKMAETAPDGWAQCSLSLLEYLVRLACVETNEQASHLDVPDERLRLYLMNAPKPAAASGTAAAGTNDAEDAGPQRKLQESRTASNRTLTSSL</sequence>
<feature type="region of interest" description="Disordered" evidence="1">
    <location>
        <begin position="345"/>
        <end position="375"/>
    </location>
</feature>
<dbReference type="PANTHER" id="PTHR31010:SF2">
    <property type="entry name" value="RAN-SPECIFIC GTPASE-ACTIVATING PROTEIN 30"/>
    <property type="match status" value="1"/>
</dbReference>
<dbReference type="GO" id="GO:0005634">
    <property type="term" value="C:nucleus"/>
    <property type="evidence" value="ECO:0007669"/>
    <property type="project" value="TreeGrafter"/>
</dbReference>
<reference evidence="2" key="1">
    <citation type="submission" date="2022-07" db="EMBL/GenBank/DDBJ databases">
        <title>Phylogenomic reconstructions and comparative analyses of Kickxellomycotina fungi.</title>
        <authorList>
            <person name="Reynolds N.K."/>
            <person name="Stajich J.E."/>
            <person name="Barry K."/>
            <person name="Grigoriev I.V."/>
            <person name="Crous P."/>
            <person name="Smith M.E."/>
        </authorList>
    </citation>
    <scope>NUCLEOTIDE SEQUENCE</scope>
    <source>
        <strain evidence="2">NBRC 32514</strain>
    </source>
</reference>
<gene>
    <name evidence="2" type="primary">RIB2_1</name>
    <name evidence="2" type="ORF">LPJ53_000643</name>
</gene>
<dbReference type="GO" id="GO:0030695">
    <property type="term" value="F:GTPase regulator activity"/>
    <property type="evidence" value="ECO:0007669"/>
    <property type="project" value="TreeGrafter"/>
</dbReference>
<proteinExistence type="predicted"/>
<dbReference type="PANTHER" id="PTHR31010">
    <property type="entry name" value="RAN-SPECIFIC GTPASE-ACTIVATING PROTEIN 30-RELATED"/>
    <property type="match status" value="1"/>
</dbReference>
<feature type="region of interest" description="Disordered" evidence="1">
    <location>
        <begin position="471"/>
        <end position="507"/>
    </location>
</feature>
<dbReference type="AlphaFoldDB" id="A0A9W7Y7D2"/>
<dbReference type="Proteomes" id="UP001149813">
    <property type="component" value="Unassembled WGS sequence"/>
</dbReference>
<dbReference type="OrthoDB" id="512915at2759"/>
<evidence type="ECO:0000256" key="1">
    <source>
        <dbReference type="SAM" id="MobiDB-lite"/>
    </source>
</evidence>
<feature type="compositionally biased region" description="Acidic residues" evidence="1">
    <location>
        <begin position="355"/>
        <end position="368"/>
    </location>
</feature>
<evidence type="ECO:0000313" key="3">
    <source>
        <dbReference type="Proteomes" id="UP001149813"/>
    </source>
</evidence>
<feature type="compositionally biased region" description="Polar residues" evidence="1">
    <location>
        <begin position="495"/>
        <end position="507"/>
    </location>
</feature>
<dbReference type="GO" id="GO:0005737">
    <property type="term" value="C:cytoplasm"/>
    <property type="evidence" value="ECO:0007669"/>
    <property type="project" value="TreeGrafter"/>
</dbReference>
<accession>A0A9W7Y7D2</accession>
<feature type="compositionally biased region" description="Low complexity" evidence="1">
    <location>
        <begin position="471"/>
        <end position="481"/>
    </location>
</feature>
<evidence type="ECO:0000313" key="2">
    <source>
        <dbReference type="EMBL" id="KAJ1725147.1"/>
    </source>
</evidence>
<organism evidence="2 3">
    <name type="scientific">Coemansia erecta</name>
    <dbReference type="NCBI Taxonomy" id="147472"/>
    <lineage>
        <taxon>Eukaryota</taxon>
        <taxon>Fungi</taxon>
        <taxon>Fungi incertae sedis</taxon>
        <taxon>Zoopagomycota</taxon>
        <taxon>Kickxellomycotina</taxon>
        <taxon>Kickxellomycetes</taxon>
        <taxon>Kickxellales</taxon>
        <taxon>Kickxellaceae</taxon>
        <taxon>Coemansia</taxon>
    </lineage>
</organism>